<dbReference type="EMBL" id="AP014960">
    <property type="protein sequence ID" value="BAS90682.1"/>
    <property type="molecule type" value="Genomic_DNA"/>
</dbReference>
<sequence length="81" mass="9216">MPSQQQQCFPDVGNDIFFRQGASQRMCDDLGSLFSVYAISVWLHLPDYLQTTGSVYCFVIVELCNSLGYLFRDIFPPRVGI</sequence>
<accession>A0A0P0WE07</accession>
<evidence type="ECO:0000313" key="1">
    <source>
        <dbReference type="EMBL" id="BAS90682.1"/>
    </source>
</evidence>
<dbReference type="InParanoid" id="A0A0P0WE07"/>
<dbReference type="Gramene" id="Os04t0584550-01">
    <property type="protein sequence ID" value="Os04t0584550-01"/>
    <property type="gene ID" value="Os04g0584550"/>
</dbReference>
<proteinExistence type="predicted"/>
<evidence type="ECO:0000313" key="2">
    <source>
        <dbReference type="Proteomes" id="UP000059680"/>
    </source>
</evidence>
<dbReference type="PaxDb" id="39947-A0A0P0WE07"/>
<name>A0A0P0WE07_ORYSJ</name>
<reference evidence="1 2" key="2">
    <citation type="journal article" date="2013" name="Plant Cell Physiol.">
        <title>Rice Annotation Project Database (RAP-DB): an integrative and interactive database for rice genomics.</title>
        <authorList>
            <person name="Sakai H."/>
            <person name="Lee S.S."/>
            <person name="Tanaka T."/>
            <person name="Numa H."/>
            <person name="Kim J."/>
            <person name="Kawahara Y."/>
            <person name="Wakimoto H."/>
            <person name="Yang C.C."/>
            <person name="Iwamoto M."/>
            <person name="Abe T."/>
            <person name="Yamada Y."/>
            <person name="Muto A."/>
            <person name="Inokuchi H."/>
            <person name="Ikemura T."/>
            <person name="Matsumoto T."/>
            <person name="Sasaki T."/>
            <person name="Itoh T."/>
        </authorList>
    </citation>
    <scope>NUCLEOTIDE SEQUENCE [LARGE SCALE GENOMIC DNA]</scope>
    <source>
        <strain evidence="2">cv. Nipponbare</strain>
    </source>
</reference>
<keyword evidence="2" id="KW-1185">Reference proteome</keyword>
<dbReference type="OMA" id="NDIFFRQ"/>
<reference evidence="1 2" key="3">
    <citation type="journal article" date="2013" name="Rice">
        <title>Improvement of the Oryza sativa Nipponbare reference genome using next generation sequence and optical map data.</title>
        <authorList>
            <person name="Kawahara Y."/>
            <person name="de la Bastide M."/>
            <person name="Hamilton J.P."/>
            <person name="Kanamori H."/>
            <person name="McCombie W.R."/>
            <person name="Ouyang S."/>
            <person name="Schwartz D.C."/>
            <person name="Tanaka T."/>
            <person name="Wu J."/>
            <person name="Zhou S."/>
            <person name="Childs K.L."/>
            <person name="Davidson R.M."/>
            <person name="Lin H."/>
            <person name="Quesada-Ocampo L."/>
            <person name="Vaillancourt B."/>
            <person name="Sakai H."/>
            <person name="Lee S.S."/>
            <person name="Kim J."/>
            <person name="Numa H."/>
            <person name="Itoh T."/>
            <person name="Buell C.R."/>
            <person name="Matsumoto T."/>
        </authorList>
    </citation>
    <scope>NUCLEOTIDE SEQUENCE [LARGE SCALE GENOMIC DNA]</scope>
    <source>
        <strain evidence="2">cv. Nipponbare</strain>
    </source>
</reference>
<dbReference type="AlphaFoldDB" id="A0A0P0WE07"/>
<dbReference type="Proteomes" id="UP000059680">
    <property type="component" value="Chromosome 4"/>
</dbReference>
<gene>
    <name evidence="1" type="ordered locus">Os04g0584550</name>
    <name evidence="1" type="ORF">OSNPB_040584550</name>
</gene>
<protein>
    <submittedName>
        <fullName evidence="1">Os04g0584550 protein</fullName>
    </submittedName>
</protein>
<organism evidence="1 2">
    <name type="scientific">Oryza sativa subsp. japonica</name>
    <name type="common">Rice</name>
    <dbReference type="NCBI Taxonomy" id="39947"/>
    <lineage>
        <taxon>Eukaryota</taxon>
        <taxon>Viridiplantae</taxon>
        <taxon>Streptophyta</taxon>
        <taxon>Embryophyta</taxon>
        <taxon>Tracheophyta</taxon>
        <taxon>Spermatophyta</taxon>
        <taxon>Magnoliopsida</taxon>
        <taxon>Liliopsida</taxon>
        <taxon>Poales</taxon>
        <taxon>Poaceae</taxon>
        <taxon>BOP clade</taxon>
        <taxon>Oryzoideae</taxon>
        <taxon>Oryzeae</taxon>
        <taxon>Oryzinae</taxon>
        <taxon>Oryza</taxon>
        <taxon>Oryza sativa</taxon>
    </lineage>
</organism>
<reference evidence="2" key="1">
    <citation type="journal article" date="2005" name="Nature">
        <title>The map-based sequence of the rice genome.</title>
        <authorList>
            <consortium name="International rice genome sequencing project (IRGSP)"/>
            <person name="Matsumoto T."/>
            <person name="Wu J."/>
            <person name="Kanamori H."/>
            <person name="Katayose Y."/>
            <person name="Fujisawa M."/>
            <person name="Namiki N."/>
            <person name="Mizuno H."/>
            <person name="Yamamoto K."/>
            <person name="Antonio B.A."/>
            <person name="Baba T."/>
            <person name="Sakata K."/>
            <person name="Nagamura Y."/>
            <person name="Aoki H."/>
            <person name="Arikawa K."/>
            <person name="Arita K."/>
            <person name="Bito T."/>
            <person name="Chiden Y."/>
            <person name="Fujitsuka N."/>
            <person name="Fukunaka R."/>
            <person name="Hamada M."/>
            <person name="Harada C."/>
            <person name="Hayashi A."/>
            <person name="Hijishita S."/>
            <person name="Honda M."/>
            <person name="Hosokawa S."/>
            <person name="Ichikawa Y."/>
            <person name="Idonuma A."/>
            <person name="Iijima M."/>
            <person name="Ikeda M."/>
            <person name="Ikeno M."/>
            <person name="Ito K."/>
            <person name="Ito S."/>
            <person name="Ito T."/>
            <person name="Ito Y."/>
            <person name="Ito Y."/>
            <person name="Iwabuchi A."/>
            <person name="Kamiya K."/>
            <person name="Karasawa W."/>
            <person name="Kurita K."/>
            <person name="Katagiri S."/>
            <person name="Kikuta A."/>
            <person name="Kobayashi H."/>
            <person name="Kobayashi N."/>
            <person name="Machita K."/>
            <person name="Maehara T."/>
            <person name="Masukawa M."/>
            <person name="Mizubayashi T."/>
            <person name="Mukai Y."/>
            <person name="Nagasaki H."/>
            <person name="Nagata Y."/>
            <person name="Naito S."/>
            <person name="Nakashima M."/>
            <person name="Nakama Y."/>
            <person name="Nakamichi Y."/>
            <person name="Nakamura M."/>
            <person name="Meguro A."/>
            <person name="Negishi M."/>
            <person name="Ohta I."/>
            <person name="Ohta T."/>
            <person name="Okamoto M."/>
            <person name="Ono N."/>
            <person name="Saji S."/>
            <person name="Sakaguchi M."/>
            <person name="Sakai K."/>
            <person name="Shibata M."/>
            <person name="Shimokawa T."/>
            <person name="Song J."/>
            <person name="Takazaki Y."/>
            <person name="Terasawa K."/>
            <person name="Tsugane M."/>
            <person name="Tsuji K."/>
            <person name="Ueda S."/>
            <person name="Waki K."/>
            <person name="Yamagata H."/>
            <person name="Yamamoto M."/>
            <person name="Yamamoto S."/>
            <person name="Yamane H."/>
            <person name="Yoshiki S."/>
            <person name="Yoshihara R."/>
            <person name="Yukawa K."/>
            <person name="Zhong H."/>
            <person name="Yano M."/>
            <person name="Yuan Q."/>
            <person name="Ouyang S."/>
            <person name="Liu J."/>
            <person name="Jones K.M."/>
            <person name="Gansberger K."/>
            <person name="Moffat K."/>
            <person name="Hill J."/>
            <person name="Bera J."/>
            <person name="Fadrosh D."/>
            <person name="Jin S."/>
            <person name="Johri S."/>
            <person name="Kim M."/>
            <person name="Overton L."/>
            <person name="Reardon M."/>
            <person name="Tsitrin T."/>
            <person name="Vuong H."/>
            <person name="Weaver B."/>
            <person name="Ciecko A."/>
            <person name="Tallon L."/>
            <person name="Jackson J."/>
            <person name="Pai G."/>
            <person name="Aken S.V."/>
            <person name="Utterback T."/>
            <person name="Reidmuller S."/>
            <person name="Feldblyum T."/>
            <person name="Hsiao J."/>
            <person name="Zismann V."/>
            <person name="Iobst S."/>
            <person name="de Vazeille A.R."/>
            <person name="Buell C.R."/>
            <person name="Ying K."/>
            <person name="Li Y."/>
            <person name="Lu T."/>
            <person name="Huang Y."/>
            <person name="Zhao Q."/>
            <person name="Feng Q."/>
            <person name="Zhang L."/>
            <person name="Zhu J."/>
            <person name="Weng Q."/>
            <person name="Mu J."/>
            <person name="Lu Y."/>
            <person name="Fan D."/>
            <person name="Liu Y."/>
            <person name="Guan J."/>
            <person name="Zhang Y."/>
            <person name="Yu S."/>
            <person name="Liu X."/>
            <person name="Zhang Y."/>
            <person name="Hong G."/>
            <person name="Han B."/>
            <person name="Choisne N."/>
            <person name="Demange N."/>
            <person name="Orjeda G."/>
            <person name="Samain S."/>
            <person name="Cattolico L."/>
            <person name="Pelletier E."/>
            <person name="Couloux A."/>
            <person name="Segurens B."/>
            <person name="Wincker P."/>
            <person name="D'Hont A."/>
            <person name="Scarpelli C."/>
            <person name="Weissenbach J."/>
            <person name="Salanoubat M."/>
            <person name="Quetier F."/>
            <person name="Yu Y."/>
            <person name="Kim H.R."/>
            <person name="Rambo T."/>
            <person name="Currie J."/>
            <person name="Collura K."/>
            <person name="Luo M."/>
            <person name="Yang T."/>
            <person name="Ammiraju J.S.S."/>
            <person name="Engler F."/>
            <person name="Soderlund C."/>
            <person name="Wing R.A."/>
            <person name="Palmer L.E."/>
            <person name="de la Bastide M."/>
            <person name="Spiegel L."/>
            <person name="Nascimento L."/>
            <person name="Zutavern T."/>
            <person name="O'Shaughnessy A."/>
            <person name="Dike S."/>
            <person name="Dedhia N."/>
            <person name="Preston R."/>
            <person name="Balija V."/>
            <person name="McCombie W.R."/>
            <person name="Chow T."/>
            <person name="Chen H."/>
            <person name="Chung M."/>
            <person name="Chen C."/>
            <person name="Shaw J."/>
            <person name="Wu H."/>
            <person name="Hsiao K."/>
            <person name="Chao Y."/>
            <person name="Chu M."/>
            <person name="Cheng C."/>
            <person name="Hour A."/>
            <person name="Lee P."/>
            <person name="Lin S."/>
            <person name="Lin Y."/>
            <person name="Liou J."/>
            <person name="Liu S."/>
            <person name="Hsing Y."/>
            <person name="Raghuvanshi S."/>
            <person name="Mohanty A."/>
            <person name="Bharti A.K."/>
            <person name="Gaur A."/>
            <person name="Gupta V."/>
            <person name="Kumar D."/>
            <person name="Ravi V."/>
            <person name="Vij S."/>
            <person name="Kapur A."/>
            <person name="Khurana P."/>
            <person name="Khurana P."/>
            <person name="Khurana J.P."/>
            <person name="Tyagi A.K."/>
            <person name="Gaikwad K."/>
            <person name="Singh A."/>
            <person name="Dalal V."/>
            <person name="Srivastava S."/>
            <person name="Dixit A."/>
            <person name="Pal A.K."/>
            <person name="Ghazi I.A."/>
            <person name="Yadav M."/>
            <person name="Pandit A."/>
            <person name="Bhargava A."/>
            <person name="Sureshbabu K."/>
            <person name="Batra K."/>
            <person name="Sharma T.R."/>
            <person name="Mohapatra T."/>
            <person name="Singh N.K."/>
            <person name="Messing J."/>
            <person name="Nelson A.B."/>
            <person name="Fuks G."/>
            <person name="Kavchok S."/>
            <person name="Keizer G."/>
            <person name="Linton E."/>
            <person name="Llaca V."/>
            <person name="Song R."/>
            <person name="Tanyolac B."/>
            <person name="Young S."/>
            <person name="Ho-Il K."/>
            <person name="Hahn J.H."/>
            <person name="Sangsakoo G."/>
            <person name="Vanavichit A."/>
            <person name="de Mattos Luiz.A.T."/>
            <person name="Zimmer P.D."/>
            <person name="Malone G."/>
            <person name="Dellagostin O."/>
            <person name="de Oliveira A.C."/>
            <person name="Bevan M."/>
            <person name="Bancroft I."/>
            <person name="Minx P."/>
            <person name="Cordum H."/>
            <person name="Wilson R."/>
            <person name="Cheng Z."/>
            <person name="Jin W."/>
            <person name="Jiang J."/>
            <person name="Leong S.A."/>
            <person name="Iwama H."/>
            <person name="Gojobori T."/>
            <person name="Itoh T."/>
            <person name="Niimura Y."/>
            <person name="Fujii Y."/>
            <person name="Habara T."/>
            <person name="Sakai H."/>
            <person name="Sato Y."/>
            <person name="Wilson G."/>
            <person name="Kumar K."/>
            <person name="McCouch S."/>
            <person name="Juretic N."/>
            <person name="Hoen D."/>
            <person name="Wright S."/>
            <person name="Bruskiewich R."/>
            <person name="Bureau T."/>
            <person name="Miyao A."/>
            <person name="Hirochika H."/>
            <person name="Nishikawa T."/>
            <person name="Kadowaki K."/>
            <person name="Sugiura M."/>
            <person name="Burr B."/>
            <person name="Sasaki T."/>
        </authorList>
    </citation>
    <scope>NUCLEOTIDE SEQUENCE [LARGE SCALE GENOMIC DNA]</scope>
    <source>
        <strain evidence="2">cv. Nipponbare</strain>
    </source>
</reference>